<accession>A0A1D1XMS2</accession>
<feature type="non-terminal residue" evidence="1">
    <location>
        <position position="1"/>
    </location>
</feature>
<proteinExistence type="predicted"/>
<dbReference type="EMBL" id="GDJX01024234">
    <property type="protein sequence ID" value="JAT43702.1"/>
    <property type="molecule type" value="Transcribed_RNA"/>
</dbReference>
<organism evidence="1">
    <name type="scientific">Anthurium amnicola</name>
    <dbReference type="NCBI Taxonomy" id="1678845"/>
    <lineage>
        <taxon>Eukaryota</taxon>
        <taxon>Viridiplantae</taxon>
        <taxon>Streptophyta</taxon>
        <taxon>Embryophyta</taxon>
        <taxon>Tracheophyta</taxon>
        <taxon>Spermatophyta</taxon>
        <taxon>Magnoliopsida</taxon>
        <taxon>Liliopsida</taxon>
        <taxon>Araceae</taxon>
        <taxon>Pothoideae</taxon>
        <taxon>Potheae</taxon>
        <taxon>Anthurium</taxon>
    </lineage>
</organism>
<name>A0A1D1XMS2_9ARAE</name>
<gene>
    <name evidence="1" type="primary">Nwd1</name>
    <name evidence="1" type="ORF">g.63091</name>
</gene>
<protein>
    <submittedName>
        <fullName evidence="1">NACHT and WD repeat domain-containing protein 1</fullName>
    </submittedName>
</protein>
<reference evidence="1" key="1">
    <citation type="submission" date="2015-07" db="EMBL/GenBank/DDBJ databases">
        <title>Transcriptome Assembly of Anthurium amnicola.</title>
        <authorList>
            <person name="Suzuki J."/>
        </authorList>
    </citation>
    <scope>NUCLEOTIDE SEQUENCE</scope>
</reference>
<dbReference type="AlphaFoldDB" id="A0A1D1XMS2"/>
<sequence>ATFTISGTAPADIPTDAVLQVGFSNPDESPIGGGFITFCGSGDPCPVKSGETFNRKVTLFAPQLPDKYLVTAVMGDQQGIYGCAEAGVGVPPPLEVPSLERIF</sequence>
<evidence type="ECO:0000313" key="1">
    <source>
        <dbReference type="EMBL" id="JAT43702.1"/>
    </source>
</evidence>